<protein>
    <submittedName>
        <fullName evidence="3">YceI family protein</fullName>
    </submittedName>
</protein>
<sequence length="191" mass="20604">MKKILTLAAAALFMQTAVFAQSTWKADKAHSHVKFTITHLAVSDVDGTFKDFDASIVAAKPDFSDAKYTFTANTASVNTDNDNRDGHLKSADFFDVAKFPTLTFESTSVKAAGTNKYKVTGNLTLHGVTKPVTLDVVYRGTITNPMTKGPDAGFKITGTIKRSDFGFGSKYGAPMLSDEVELNASGEFLKQ</sequence>
<dbReference type="PANTHER" id="PTHR34406:SF1">
    <property type="entry name" value="PROTEIN YCEI"/>
    <property type="match status" value="1"/>
</dbReference>
<dbReference type="SMART" id="SM00867">
    <property type="entry name" value="YceI"/>
    <property type="match status" value="1"/>
</dbReference>
<evidence type="ECO:0000259" key="2">
    <source>
        <dbReference type="SMART" id="SM00867"/>
    </source>
</evidence>
<evidence type="ECO:0000256" key="1">
    <source>
        <dbReference type="SAM" id="SignalP"/>
    </source>
</evidence>
<evidence type="ECO:0000313" key="4">
    <source>
        <dbReference type="Proteomes" id="UP000618754"/>
    </source>
</evidence>
<keyword evidence="4" id="KW-1185">Reference proteome</keyword>
<dbReference type="EMBL" id="JACWMW010000001">
    <property type="protein sequence ID" value="MBD1384087.1"/>
    <property type="molecule type" value="Genomic_DNA"/>
</dbReference>
<dbReference type="InterPro" id="IPR036761">
    <property type="entry name" value="TTHA0802/YceI-like_sf"/>
</dbReference>
<keyword evidence="1" id="KW-0732">Signal</keyword>
<gene>
    <name evidence="3" type="ORF">IDJ75_02265</name>
</gene>
<feature type="signal peptide" evidence="1">
    <location>
        <begin position="1"/>
        <end position="20"/>
    </location>
</feature>
<feature type="domain" description="Lipid/polyisoprenoid-binding YceI-like" evidence="2">
    <location>
        <begin position="23"/>
        <end position="189"/>
    </location>
</feature>
<feature type="chain" id="PRO_5046225924" evidence="1">
    <location>
        <begin position="21"/>
        <end position="191"/>
    </location>
</feature>
<dbReference type="RefSeq" id="WP_191173989.1">
    <property type="nucleotide sequence ID" value="NZ_JACWMW010000001.1"/>
</dbReference>
<comment type="caution">
    <text evidence="3">The sequence shown here is derived from an EMBL/GenBank/DDBJ whole genome shotgun (WGS) entry which is preliminary data.</text>
</comment>
<dbReference type="Pfam" id="PF04264">
    <property type="entry name" value="YceI"/>
    <property type="match status" value="1"/>
</dbReference>
<evidence type="ECO:0000313" key="3">
    <source>
        <dbReference type="EMBL" id="MBD1384087.1"/>
    </source>
</evidence>
<dbReference type="PANTHER" id="PTHR34406">
    <property type="entry name" value="PROTEIN YCEI"/>
    <property type="match status" value="1"/>
</dbReference>
<dbReference type="InterPro" id="IPR007372">
    <property type="entry name" value="Lipid/polyisoprenoid-bd_YceI"/>
</dbReference>
<dbReference type="Gene3D" id="2.40.128.110">
    <property type="entry name" value="Lipid/polyisoprenoid-binding, YceI-like"/>
    <property type="match status" value="1"/>
</dbReference>
<organism evidence="3 4">
    <name type="scientific">Mucilaginibacter rigui</name>
    <dbReference type="NCBI Taxonomy" id="534635"/>
    <lineage>
        <taxon>Bacteria</taxon>
        <taxon>Pseudomonadati</taxon>
        <taxon>Bacteroidota</taxon>
        <taxon>Sphingobacteriia</taxon>
        <taxon>Sphingobacteriales</taxon>
        <taxon>Sphingobacteriaceae</taxon>
        <taxon>Mucilaginibacter</taxon>
    </lineage>
</organism>
<accession>A0ABR7X0G3</accession>
<reference evidence="3 4" key="1">
    <citation type="submission" date="2020-09" db="EMBL/GenBank/DDBJ databases">
        <title>Novel species of Mucilaginibacter isolated from a glacier on the Tibetan Plateau.</title>
        <authorList>
            <person name="Liu Q."/>
            <person name="Xin Y.-H."/>
        </authorList>
    </citation>
    <scope>NUCLEOTIDE SEQUENCE [LARGE SCALE GENOMIC DNA]</scope>
    <source>
        <strain evidence="3 4">CGMCC 1.13878</strain>
    </source>
</reference>
<dbReference type="SUPFAM" id="SSF101874">
    <property type="entry name" value="YceI-like"/>
    <property type="match status" value="1"/>
</dbReference>
<name>A0ABR7X0G3_9SPHI</name>
<proteinExistence type="predicted"/>
<dbReference type="Proteomes" id="UP000618754">
    <property type="component" value="Unassembled WGS sequence"/>
</dbReference>